<dbReference type="EMBL" id="HBUE01222511">
    <property type="protein sequence ID" value="CAG6540304.1"/>
    <property type="molecule type" value="Transcribed_RNA"/>
</dbReference>
<dbReference type="FunFam" id="3.30.710.10:FF:000159">
    <property type="entry name" value="Speckle-type POZ protein B"/>
    <property type="match status" value="1"/>
</dbReference>
<feature type="domain" description="BTB" evidence="1">
    <location>
        <begin position="178"/>
        <end position="241"/>
    </location>
</feature>
<dbReference type="PANTHER" id="PTHR24413">
    <property type="entry name" value="SPECKLE-TYPE POZ PROTEIN"/>
    <property type="match status" value="1"/>
</dbReference>
<name>A0A8D8BLS4_CULPI</name>
<protein>
    <submittedName>
        <fullName evidence="2">Protein roadkill</fullName>
    </submittedName>
</protein>
<evidence type="ECO:0000313" key="2">
    <source>
        <dbReference type="EMBL" id="CAG6476763.1"/>
    </source>
</evidence>
<dbReference type="SUPFAM" id="SSF54695">
    <property type="entry name" value="POZ domain"/>
    <property type="match status" value="1"/>
</dbReference>
<dbReference type="AlphaFoldDB" id="A0A8D8BLS4"/>
<dbReference type="PROSITE" id="PS50097">
    <property type="entry name" value="BTB"/>
    <property type="match status" value="1"/>
</dbReference>
<organism evidence="2">
    <name type="scientific">Culex pipiens</name>
    <name type="common">House mosquito</name>
    <dbReference type="NCBI Taxonomy" id="7175"/>
    <lineage>
        <taxon>Eukaryota</taxon>
        <taxon>Metazoa</taxon>
        <taxon>Ecdysozoa</taxon>
        <taxon>Arthropoda</taxon>
        <taxon>Hexapoda</taxon>
        <taxon>Insecta</taxon>
        <taxon>Pterygota</taxon>
        <taxon>Neoptera</taxon>
        <taxon>Endopterygota</taxon>
        <taxon>Diptera</taxon>
        <taxon>Nematocera</taxon>
        <taxon>Culicoidea</taxon>
        <taxon>Culicidae</taxon>
        <taxon>Culicinae</taxon>
        <taxon>Culicini</taxon>
        <taxon>Culex</taxon>
        <taxon>Culex</taxon>
    </lineage>
</organism>
<dbReference type="SMART" id="SM00225">
    <property type="entry name" value="BTB"/>
    <property type="match status" value="1"/>
</dbReference>
<proteinExistence type="predicted"/>
<dbReference type="EMBL" id="HBUE01329180">
    <property type="protein sequence ID" value="CAG6592373.1"/>
    <property type="molecule type" value="Transcribed_RNA"/>
</dbReference>
<dbReference type="Gene3D" id="3.30.710.10">
    <property type="entry name" value="Potassium Channel Kv1.1, Chain A"/>
    <property type="match status" value="1"/>
</dbReference>
<reference evidence="2" key="1">
    <citation type="submission" date="2021-05" db="EMBL/GenBank/DDBJ databases">
        <authorList>
            <person name="Alioto T."/>
            <person name="Alioto T."/>
            <person name="Gomez Garrido J."/>
        </authorList>
    </citation>
    <scope>NUCLEOTIDE SEQUENCE</scope>
</reference>
<dbReference type="Pfam" id="PF00651">
    <property type="entry name" value="BTB"/>
    <property type="match status" value="1"/>
</dbReference>
<dbReference type="InterPro" id="IPR000210">
    <property type="entry name" value="BTB/POZ_dom"/>
</dbReference>
<dbReference type="InterPro" id="IPR011333">
    <property type="entry name" value="SKP1/BTB/POZ_sf"/>
</dbReference>
<evidence type="ECO:0000259" key="1">
    <source>
        <dbReference type="PROSITE" id="PS50097"/>
    </source>
</evidence>
<accession>A0A8D8BLS4</accession>
<sequence>MEQACTTEALSVTFHNVWKICNFSNIKGQSLKSNTYYNLGCSVSWHYVLNITGTYQVYSHQRGKHVSAYAASIVPVIDSCNSLATGQVEIDQDGINRNHNNTYGYSDNKEIFKISEKTKAGSPLRTITIERETFMQFFKEDTLTLRLKFTLLKQPAVKSLEPELLQNYTSLLSNEQLSDVTIQVSKHKFYAQRAVLSIRSPVFAAMFQSGMQESQQNLITIKDIRPEVVQEVLRFIYTGEVIGLAKLAHELLAAADKYSLEKLRRMCETHLMGHLEQETILKTLVLADLYHAQELKDHAIQFICENIKTMQGTNWKGLCSTHPDLVADIFNKLSVK</sequence>
<dbReference type="Gene3D" id="1.25.40.420">
    <property type="match status" value="1"/>
</dbReference>
<dbReference type="EMBL" id="HBUE01079200">
    <property type="protein sequence ID" value="CAG6476763.1"/>
    <property type="molecule type" value="Transcribed_RNA"/>
</dbReference>